<dbReference type="Pfam" id="PF00012">
    <property type="entry name" value="HSP70"/>
    <property type="match status" value="1"/>
</dbReference>
<evidence type="ECO:0000256" key="2">
    <source>
        <dbReference type="ARBA" id="ARBA00022741"/>
    </source>
</evidence>
<dbReference type="InterPro" id="IPR043129">
    <property type="entry name" value="ATPase_NBD"/>
</dbReference>
<keyword evidence="5" id="KW-1185">Reference proteome</keyword>
<keyword evidence="3" id="KW-0067">ATP-binding</keyword>
<dbReference type="PANTHER" id="PTHR14187">
    <property type="entry name" value="ALPHA KINASE/ELONGATION FACTOR 2 KINASE"/>
    <property type="match status" value="1"/>
</dbReference>
<keyword evidence="2" id="KW-0547">Nucleotide-binding</keyword>
<dbReference type="Gene3D" id="3.30.420.40">
    <property type="match status" value="1"/>
</dbReference>
<comment type="similarity">
    <text evidence="1">Belongs to the heat shock protein 70 family.</text>
</comment>
<accession>A0A8S3ULJ6</accession>
<gene>
    <name evidence="4" type="ORF">MEDL_55688</name>
</gene>
<dbReference type="InterPro" id="IPR013126">
    <property type="entry name" value="Hsp_70_fam"/>
</dbReference>
<dbReference type="OrthoDB" id="6135436at2759"/>
<protein>
    <submittedName>
        <fullName evidence="4">Uncharacterized protein</fullName>
    </submittedName>
</protein>
<evidence type="ECO:0000313" key="5">
    <source>
        <dbReference type="Proteomes" id="UP000683360"/>
    </source>
</evidence>
<name>A0A8S3ULJ6_MYTED</name>
<evidence type="ECO:0000256" key="1">
    <source>
        <dbReference type="ARBA" id="ARBA00007381"/>
    </source>
</evidence>
<dbReference type="SUPFAM" id="SSF53067">
    <property type="entry name" value="Actin-like ATPase domain"/>
    <property type="match status" value="2"/>
</dbReference>
<dbReference type="GO" id="GO:0005524">
    <property type="term" value="F:ATP binding"/>
    <property type="evidence" value="ECO:0007669"/>
    <property type="project" value="UniProtKB-KW"/>
</dbReference>
<sequence>MSEKKASKNKNEEDKDTLDAAKLFVAAIDFGTTYSGYAFSTKSQPNSIYTCDWRRSSLLSNKAPTSVLLNHKKEFLAFGYDAETKYMSYLENESDDEDSEEEKEAVYYFRRFKMALHNQSVDMDSLIKDESGFKMKAFDIFTYAIEYLKDQTINKLKRTLKDVDIADIHYVLTVPAIWEDKAKMFMRKSAEKAGIKGNQLTIALEPEAASIYCQELRTDRENKTNITFSETIKKGMKYVVVDLGGGTADITVHERQPDGLLEEVVPPSGGAWGGTAIDDAYLRFLEKVFGEKVVQDLKLKELEDYTELIHEFEVKKRSIKTDTTTDIVITMPVGLMNIIKKHCGGIDAAIKKSQHSDSISVSGQQKYV</sequence>
<evidence type="ECO:0000313" key="4">
    <source>
        <dbReference type="EMBL" id="CAG2243560.1"/>
    </source>
</evidence>
<proteinExistence type="inferred from homology"/>
<dbReference type="GO" id="GO:0140662">
    <property type="term" value="F:ATP-dependent protein folding chaperone"/>
    <property type="evidence" value="ECO:0007669"/>
    <property type="project" value="InterPro"/>
</dbReference>
<evidence type="ECO:0000256" key="3">
    <source>
        <dbReference type="ARBA" id="ARBA00022840"/>
    </source>
</evidence>
<organism evidence="4 5">
    <name type="scientific">Mytilus edulis</name>
    <name type="common">Blue mussel</name>
    <dbReference type="NCBI Taxonomy" id="6550"/>
    <lineage>
        <taxon>Eukaryota</taxon>
        <taxon>Metazoa</taxon>
        <taxon>Spiralia</taxon>
        <taxon>Lophotrochozoa</taxon>
        <taxon>Mollusca</taxon>
        <taxon>Bivalvia</taxon>
        <taxon>Autobranchia</taxon>
        <taxon>Pteriomorphia</taxon>
        <taxon>Mytilida</taxon>
        <taxon>Mytiloidea</taxon>
        <taxon>Mytilidae</taxon>
        <taxon>Mytilinae</taxon>
        <taxon>Mytilus</taxon>
    </lineage>
</organism>
<dbReference type="AlphaFoldDB" id="A0A8S3ULJ6"/>
<reference evidence="4" key="1">
    <citation type="submission" date="2021-03" db="EMBL/GenBank/DDBJ databases">
        <authorList>
            <person name="Bekaert M."/>
        </authorList>
    </citation>
    <scope>NUCLEOTIDE SEQUENCE</scope>
</reference>
<dbReference type="CDD" id="cd10229">
    <property type="entry name" value="ASKHA_NBD_HSP70_HSPA12"/>
    <property type="match status" value="1"/>
</dbReference>
<dbReference type="EMBL" id="CAJPWZ010002705">
    <property type="protein sequence ID" value="CAG2243560.1"/>
    <property type="molecule type" value="Genomic_DNA"/>
</dbReference>
<dbReference type="PANTHER" id="PTHR14187:SF5">
    <property type="entry name" value="HEAT SHOCK 70 KDA PROTEIN 12A"/>
    <property type="match status" value="1"/>
</dbReference>
<dbReference type="Proteomes" id="UP000683360">
    <property type="component" value="Unassembled WGS sequence"/>
</dbReference>
<comment type="caution">
    <text evidence="4">The sequence shown here is derived from an EMBL/GenBank/DDBJ whole genome shotgun (WGS) entry which is preliminary data.</text>
</comment>